<dbReference type="Proteomes" id="UP000821845">
    <property type="component" value="Chromosome 4"/>
</dbReference>
<evidence type="ECO:0000313" key="1">
    <source>
        <dbReference type="EMBL" id="KAH6933356.1"/>
    </source>
</evidence>
<comment type="caution">
    <text evidence="1">The sequence shown here is derived from an EMBL/GenBank/DDBJ whole genome shotgun (WGS) entry which is preliminary data.</text>
</comment>
<proteinExistence type="predicted"/>
<evidence type="ECO:0000313" key="2">
    <source>
        <dbReference type="Proteomes" id="UP000821845"/>
    </source>
</evidence>
<reference evidence="1" key="1">
    <citation type="submission" date="2020-05" db="EMBL/GenBank/DDBJ databases">
        <title>Large-scale comparative analyses of tick genomes elucidate their genetic diversity and vector capacities.</title>
        <authorList>
            <person name="Jia N."/>
            <person name="Wang J."/>
            <person name="Shi W."/>
            <person name="Du L."/>
            <person name="Sun Y."/>
            <person name="Zhan W."/>
            <person name="Jiang J."/>
            <person name="Wang Q."/>
            <person name="Zhang B."/>
            <person name="Ji P."/>
            <person name="Sakyi L.B."/>
            <person name="Cui X."/>
            <person name="Yuan T."/>
            <person name="Jiang B."/>
            <person name="Yang W."/>
            <person name="Lam T.T.-Y."/>
            <person name="Chang Q."/>
            <person name="Ding S."/>
            <person name="Wang X."/>
            <person name="Zhu J."/>
            <person name="Ruan X."/>
            <person name="Zhao L."/>
            <person name="Wei J."/>
            <person name="Que T."/>
            <person name="Du C."/>
            <person name="Cheng J."/>
            <person name="Dai P."/>
            <person name="Han X."/>
            <person name="Huang E."/>
            <person name="Gao Y."/>
            <person name="Liu J."/>
            <person name="Shao H."/>
            <person name="Ye R."/>
            <person name="Li L."/>
            <person name="Wei W."/>
            <person name="Wang X."/>
            <person name="Wang C."/>
            <person name="Yang T."/>
            <person name="Huo Q."/>
            <person name="Li W."/>
            <person name="Guo W."/>
            <person name="Chen H."/>
            <person name="Zhou L."/>
            <person name="Ni X."/>
            <person name="Tian J."/>
            <person name="Zhou Y."/>
            <person name="Sheng Y."/>
            <person name="Liu T."/>
            <person name="Pan Y."/>
            <person name="Xia L."/>
            <person name="Li J."/>
            <person name="Zhao F."/>
            <person name="Cao W."/>
        </authorList>
    </citation>
    <scope>NUCLEOTIDE SEQUENCE</scope>
    <source>
        <strain evidence="1">Hyas-2018</strain>
    </source>
</reference>
<protein>
    <submittedName>
        <fullName evidence="1">Uncharacterized protein</fullName>
    </submittedName>
</protein>
<gene>
    <name evidence="1" type="ORF">HPB50_014386</name>
</gene>
<accession>A0ACB7SH37</accession>
<keyword evidence="2" id="KW-1185">Reference proteome</keyword>
<sequence>MLQRTARAPPHRGAAFAASTSRGYRMDDDTEDTGYQIILPPLPKGRVAQNTVFLHGDVKGRPYRVEDFRDALGPTGLLPEVVALGAYQINHVWAVTMCNEDSTKRMLEVKELKVKGRRCIIVDPQDQQVRLRLHWLLHGVADEDVSTALAAFGKVVQASPNVSGGMSAPAGGDRATEHKGGEPVVVAPEPVAQTGEGNSNIQQEVPEPMEASQHQKQWKRAATLEHRAKRPTKSRQKEAKCPGERRMRGLLQKRLRSGATASDRVPTFTRKRTGHHHTPAVLARLEVPVHLVVPRTSRCVLDAEGLAAKRKQSQVHRLLVDHDIDVLAVQATKVDGDEETRGMVLRNLKRTMKSVITAHLFALELRRWPLGRRPPKGR</sequence>
<dbReference type="EMBL" id="CM023484">
    <property type="protein sequence ID" value="KAH6933356.1"/>
    <property type="molecule type" value="Genomic_DNA"/>
</dbReference>
<name>A0ACB7SH37_HYAAI</name>
<organism evidence="1 2">
    <name type="scientific">Hyalomma asiaticum</name>
    <name type="common">Tick</name>
    <dbReference type="NCBI Taxonomy" id="266040"/>
    <lineage>
        <taxon>Eukaryota</taxon>
        <taxon>Metazoa</taxon>
        <taxon>Ecdysozoa</taxon>
        <taxon>Arthropoda</taxon>
        <taxon>Chelicerata</taxon>
        <taxon>Arachnida</taxon>
        <taxon>Acari</taxon>
        <taxon>Parasitiformes</taxon>
        <taxon>Ixodida</taxon>
        <taxon>Ixodoidea</taxon>
        <taxon>Ixodidae</taxon>
        <taxon>Hyalomminae</taxon>
        <taxon>Hyalomma</taxon>
    </lineage>
</organism>